<evidence type="ECO:0000313" key="7">
    <source>
        <dbReference type="EMBL" id="ANJ28243.1"/>
    </source>
</evidence>
<dbReference type="PROSITE" id="PS50977">
    <property type="entry name" value="HTH_TETR_2"/>
    <property type="match status" value="1"/>
</dbReference>
<evidence type="ECO:0000256" key="3">
    <source>
        <dbReference type="ARBA" id="ARBA00023163"/>
    </source>
</evidence>
<keyword evidence="2 4" id="KW-0238">DNA-binding</keyword>
<dbReference type="KEGG" id="agy:ATC03_17575"/>
<proteinExistence type="predicted"/>
<feature type="region of interest" description="Disordered" evidence="5">
    <location>
        <begin position="198"/>
        <end position="221"/>
    </location>
</feature>
<dbReference type="InterPro" id="IPR001647">
    <property type="entry name" value="HTH_TetR"/>
</dbReference>
<dbReference type="Proteomes" id="UP000078437">
    <property type="component" value="Chromosome"/>
</dbReference>
<dbReference type="GO" id="GO:0003700">
    <property type="term" value="F:DNA-binding transcription factor activity"/>
    <property type="evidence" value="ECO:0007669"/>
    <property type="project" value="TreeGrafter"/>
</dbReference>
<evidence type="ECO:0000256" key="4">
    <source>
        <dbReference type="PROSITE-ProRule" id="PRU00335"/>
    </source>
</evidence>
<dbReference type="SUPFAM" id="SSF46689">
    <property type="entry name" value="Homeodomain-like"/>
    <property type="match status" value="1"/>
</dbReference>
<keyword evidence="1" id="KW-0805">Transcription regulation</keyword>
<dbReference type="PRINTS" id="PR00455">
    <property type="entry name" value="HTHTETR"/>
</dbReference>
<feature type="DNA-binding region" description="H-T-H motif" evidence="4">
    <location>
        <begin position="26"/>
        <end position="45"/>
    </location>
</feature>
<dbReference type="Gene3D" id="1.10.357.10">
    <property type="entry name" value="Tetracycline Repressor, domain 2"/>
    <property type="match status" value="1"/>
</dbReference>
<evidence type="ECO:0000313" key="8">
    <source>
        <dbReference type="Proteomes" id="UP000078437"/>
    </source>
</evidence>
<organism evidence="7 8">
    <name type="scientific">Agromyces aureus</name>
    <dbReference type="NCBI Taxonomy" id="453304"/>
    <lineage>
        <taxon>Bacteria</taxon>
        <taxon>Bacillati</taxon>
        <taxon>Actinomycetota</taxon>
        <taxon>Actinomycetes</taxon>
        <taxon>Micrococcales</taxon>
        <taxon>Microbacteriaceae</taxon>
        <taxon>Agromyces</taxon>
    </lineage>
</organism>
<dbReference type="STRING" id="453304.ATC03_17575"/>
<dbReference type="PANTHER" id="PTHR30055:SF234">
    <property type="entry name" value="HTH-TYPE TRANSCRIPTIONAL REGULATOR BETI"/>
    <property type="match status" value="1"/>
</dbReference>
<dbReference type="Pfam" id="PF00440">
    <property type="entry name" value="TetR_N"/>
    <property type="match status" value="1"/>
</dbReference>
<dbReference type="InterPro" id="IPR009057">
    <property type="entry name" value="Homeodomain-like_sf"/>
</dbReference>
<sequence>MSRDERRASIMDAAVPLLVQYGRDVTSKQLAEAAGVAEGTLYSVFADKDELIHDSIHRHIEATSMVDAIREIPESTDLDGVIRAIVELTQHRTEQIFALVAILGFHERTPEHAKRRPPDNEPVIQAIADVLLPHRDRLTVTPRRAAQFIRYATFSMTHPMITNGEVVPADEISALLLHGFSVATGAATTTASADERRAAASATASPDVVTPISPATAPLTA</sequence>
<dbReference type="AlphaFoldDB" id="A0A191WJ96"/>
<evidence type="ECO:0000256" key="5">
    <source>
        <dbReference type="SAM" id="MobiDB-lite"/>
    </source>
</evidence>
<evidence type="ECO:0000256" key="2">
    <source>
        <dbReference type="ARBA" id="ARBA00023125"/>
    </source>
</evidence>
<keyword evidence="3" id="KW-0804">Transcription</keyword>
<evidence type="ECO:0000256" key="1">
    <source>
        <dbReference type="ARBA" id="ARBA00023015"/>
    </source>
</evidence>
<evidence type="ECO:0000259" key="6">
    <source>
        <dbReference type="PROSITE" id="PS50977"/>
    </source>
</evidence>
<accession>A0A191WJ96</accession>
<dbReference type="InterPro" id="IPR050109">
    <property type="entry name" value="HTH-type_TetR-like_transc_reg"/>
</dbReference>
<name>A0A191WJ96_9MICO</name>
<dbReference type="EMBL" id="CP013979">
    <property type="protein sequence ID" value="ANJ28243.1"/>
    <property type="molecule type" value="Genomic_DNA"/>
</dbReference>
<reference evidence="7 8" key="1">
    <citation type="journal article" date="2016" name="Int. J. Syst. Evol. Microbiol.">
        <title>Agromyces aureus sp. nov., isolated from the rhizosphere of Salix caprea L. grown in a heavy-metal-contaminated soil.</title>
        <authorList>
            <person name="Corretto E."/>
            <person name="Antonielli L."/>
            <person name="Sessitsch A."/>
            <person name="Compant S."/>
            <person name="Gorfer M."/>
            <person name="Kuffner M."/>
            <person name="Brader G."/>
        </authorList>
    </citation>
    <scope>NUCLEOTIDE SEQUENCE [LARGE SCALE GENOMIC DNA]</scope>
    <source>
        <strain evidence="7 8">AR33</strain>
    </source>
</reference>
<reference evidence="8" key="2">
    <citation type="submission" date="2016-01" db="EMBL/GenBank/DDBJ databases">
        <title>Complete genome sequence of Agromyces aureus AR33T and comparison with related organisms.</title>
        <authorList>
            <person name="Corretto E."/>
            <person name="Antonielli L."/>
            <person name="Sessitsch A."/>
            <person name="Brader G."/>
        </authorList>
    </citation>
    <scope>NUCLEOTIDE SEQUENCE [LARGE SCALE GENOMIC DNA]</scope>
    <source>
        <strain evidence="8">AR33</strain>
    </source>
</reference>
<protein>
    <recommendedName>
        <fullName evidence="6">HTH tetR-type domain-containing protein</fullName>
    </recommendedName>
</protein>
<dbReference type="PANTHER" id="PTHR30055">
    <property type="entry name" value="HTH-TYPE TRANSCRIPTIONAL REGULATOR RUTR"/>
    <property type="match status" value="1"/>
</dbReference>
<dbReference type="GO" id="GO:0000976">
    <property type="term" value="F:transcription cis-regulatory region binding"/>
    <property type="evidence" value="ECO:0007669"/>
    <property type="project" value="TreeGrafter"/>
</dbReference>
<keyword evidence="8" id="KW-1185">Reference proteome</keyword>
<feature type="domain" description="HTH tetR-type" evidence="6">
    <location>
        <begin position="4"/>
        <end position="63"/>
    </location>
</feature>
<gene>
    <name evidence="7" type="ORF">ATC03_17575</name>
</gene>